<name>A0A9N9GET4_9GLOM</name>
<organism evidence="2 3">
    <name type="scientific">Ambispora gerdemannii</name>
    <dbReference type="NCBI Taxonomy" id="144530"/>
    <lineage>
        <taxon>Eukaryota</taxon>
        <taxon>Fungi</taxon>
        <taxon>Fungi incertae sedis</taxon>
        <taxon>Mucoromycota</taxon>
        <taxon>Glomeromycotina</taxon>
        <taxon>Glomeromycetes</taxon>
        <taxon>Archaeosporales</taxon>
        <taxon>Ambisporaceae</taxon>
        <taxon>Ambispora</taxon>
    </lineage>
</organism>
<sequence>MNSSNRRRNRVVGNNTPALSTEEIEHVLGTASPVRQINPSLSSRRSQRHSPYPTSTRDNNNTNMRNIESLTHINIPDMRNSEQNITSNMRSIESPTHMIENQHVRFNRVTYRLLTYVSVTLAPL</sequence>
<reference evidence="2" key="1">
    <citation type="submission" date="2021-06" db="EMBL/GenBank/DDBJ databases">
        <authorList>
            <person name="Kallberg Y."/>
            <person name="Tangrot J."/>
            <person name="Rosling A."/>
        </authorList>
    </citation>
    <scope>NUCLEOTIDE SEQUENCE</scope>
    <source>
        <strain evidence="2">MT106</strain>
    </source>
</reference>
<evidence type="ECO:0000313" key="3">
    <source>
        <dbReference type="Proteomes" id="UP000789831"/>
    </source>
</evidence>
<dbReference type="AlphaFoldDB" id="A0A9N9GET4"/>
<dbReference type="Proteomes" id="UP000789831">
    <property type="component" value="Unassembled WGS sequence"/>
</dbReference>
<feature type="compositionally biased region" description="Basic residues" evidence="1">
    <location>
        <begin position="1"/>
        <end position="10"/>
    </location>
</feature>
<gene>
    <name evidence="2" type="ORF">AGERDE_LOCUS9116</name>
</gene>
<comment type="caution">
    <text evidence="2">The sequence shown here is derived from an EMBL/GenBank/DDBJ whole genome shotgun (WGS) entry which is preliminary data.</text>
</comment>
<evidence type="ECO:0000256" key="1">
    <source>
        <dbReference type="SAM" id="MobiDB-lite"/>
    </source>
</evidence>
<protein>
    <submittedName>
        <fullName evidence="2">13317_t:CDS:1</fullName>
    </submittedName>
</protein>
<dbReference type="EMBL" id="CAJVPL010002164">
    <property type="protein sequence ID" value="CAG8601294.1"/>
    <property type="molecule type" value="Genomic_DNA"/>
</dbReference>
<keyword evidence="3" id="KW-1185">Reference proteome</keyword>
<proteinExistence type="predicted"/>
<accession>A0A9N9GET4</accession>
<feature type="compositionally biased region" description="Polar residues" evidence="1">
    <location>
        <begin position="33"/>
        <end position="44"/>
    </location>
</feature>
<feature type="compositionally biased region" description="Polar residues" evidence="1">
    <location>
        <begin position="52"/>
        <end position="63"/>
    </location>
</feature>
<feature type="region of interest" description="Disordered" evidence="1">
    <location>
        <begin position="1"/>
        <end position="63"/>
    </location>
</feature>
<evidence type="ECO:0000313" key="2">
    <source>
        <dbReference type="EMBL" id="CAG8601294.1"/>
    </source>
</evidence>